<feature type="binding site" evidence="9">
    <location>
        <position position="22"/>
    </location>
    <ligand>
        <name>FAD</name>
        <dbReference type="ChEBI" id="CHEBI:57692"/>
    </ligand>
</feature>
<keyword evidence="4" id="KW-0285">Flavoprotein</keyword>
<organism evidence="11 12">
    <name type="scientific">Hevea brasiliensis</name>
    <name type="common">Para rubber tree</name>
    <name type="synonym">Siphonia brasiliensis</name>
    <dbReference type="NCBI Taxonomy" id="3981"/>
    <lineage>
        <taxon>Eukaryota</taxon>
        <taxon>Viridiplantae</taxon>
        <taxon>Streptophyta</taxon>
        <taxon>Embryophyta</taxon>
        <taxon>Tracheophyta</taxon>
        <taxon>Spermatophyta</taxon>
        <taxon>Magnoliopsida</taxon>
        <taxon>eudicotyledons</taxon>
        <taxon>Gunneridae</taxon>
        <taxon>Pentapetalae</taxon>
        <taxon>rosids</taxon>
        <taxon>fabids</taxon>
        <taxon>Malpighiales</taxon>
        <taxon>Euphorbiaceae</taxon>
        <taxon>Crotonoideae</taxon>
        <taxon>Micrandreae</taxon>
        <taxon>Hevea</taxon>
    </lineage>
</organism>
<feature type="binding site" evidence="9">
    <location>
        <position position="330"/>
    </location>
    <ligand>
        <name>FAD</name>
        <dbReference type="ChEBI" id="CHEBI:57692"/>
    </ligand>
</feature>
<dbReference type="AlphaFoldDB" id="A0A6A6M9V8"/>
<feature type="binding site" evidence="10">
    <location>
        <position position="186"/>
    </location>
    <ligand>
        <name>NADP(+)</name>
        <dbReference type="ChEBI" id="CHEBI:58349"/>
    </ligand>
</feature>
<protein>
    <recommendedName>
        <fullName evidence="3">adrenodoxin-NADP(+) reductase</fullName>
        <ecNumber evidence="3">1.18.1.6</ecNumber>
    </recommendedName>
</protein>
<dbReference type="PANTHER" id="PTHR48467">
    <property type="entry name" value="GLUTAMATE SYNTHASE 1 [NADH], CHLOROPLASTIC-LIKE"/>
    <property type="match status" value="1"/>
</dbReference>
<dbReference type="Gene3D" id="3.40.50.720">
    <property type="entry name" value="NAD(P)-binding Rossmann-like Domain"/>
    <property type="match status" value="1"/>
</dbReference>
<feature type="binding site" evidence="10">
    <location>
        <position position="337"/>
    </location>
    <ligand>
        <name>NADP(+)</name>
        <dbReference type="ChEBI" id="CHEBI:58349"/>
    </ligand>
</feature>
<evidence type="ECO:0000256" key="10">
    <source>
        <dbReference type="PIRSR" id="PIRSR000362-2"/>
    </source>
</evidence>
<feature type="binding site" evidence="9">
    <location>
        <position position="58"/>
    </location>
    <ligand>
        <name>FAD</name>
        <dbReference type="ChEBI" id="CHEBI:57692"/>
    </ligand>
</feature>
<evidence type="ECO:0000256" key="3">
    <source>
        <dbReference type="ARBA" id="ARBA00013219"/>
    </source>
</evidence>
<comment type="similarity">
    <text evidence="2">Belongs to the ferredoxin--NADP reductase type 1 family.</text>
</comment>
<reference evidence="11 12" key="1">
    <citation type="journal article" date="2020" name="Mol. Plant">
        <title>The Chromosome-Based Rubber Tree Genome Provides New Insights into Spurge Genome Evolution and Rubber Biosynthesis.</title>
        <authorList>
            <person name="Liu J."/>
            <person name="Shi C."/>
            <person name="Shi C.C."/>
            <person name="Li W."/>
            <person name="Zhang Q.J."/>
            <person name="Zhang Y."/>
            <person name="Li K."/>
            <person name="Lu H.F."/>
            <person name="Shi C."/>
            <person name="Zhu S.T."/>
            <person name="Xiao Z.Y."/>
            <person name="Nan H."/>
            <person name="Yue Y."/>
            <person name="Zhu X.G."/>
            <person name="Wu Y."/>
            <person name="Hong X.N."/>
            <person name="Fan G.Y."/>
            <person name="Tong Y."/>
            <person name="Zhang D."/>
            <person name="Mao C.L."/>
            <person name="Liu Y.L."/>
            <person name="Hao S.J."/>
            <person name="Liu W.Q."/>
            <person name="Lv M.Q."/>
            <person name="Zhang H.B."/>
            <person name="Liu Y."/>
            <person name="Hu-Tang G.R."/>
            <person name="Wang J.P."/>
            <person name="Wang J.H."/>
            <person name="Sun Y.H."/>
            <person name="Ni S.B."/>
            <person name="Chen W.B."/>
            <person name="Zhang X.C."/>
            <person name="Jiao Y.N."/>
            <person name="Eichler E.E."/>
            <person name="Li G.H."/>
            <person name="Liu X."/>
            <person name="Gao L.Z."/>
        </authorList>
    </citation>
    <scope>NUCLEOTIDE SEQUENCE [LARGE SCALE GENOMIC DNA]</scope>
    <source>
        <strain evidence="12">cv. GT1</strain>
        <tissue evidence="11">Leaf</tissue>
    </source>
</reference>
<dbReference type="SUPFAM" id="SSF51971">
    <property type="entry name" value="Nucleotide-binding domain"/>
    <property type="match status" value="1"/>
</dbReference>
<dbReference type="EC" id="1.18.1.6" evidence="3"/>
<evidence type="ECO:0000256" key="7">
    <source>
        <dbReference type="ARBA" id="ARBA00023002"/>
    </source>
</evidence>
<keyword evidence="7" id="KW-0560">Oxidoreductase</keyword>
<gene>
    <name evidence="11" type="ORF">GH714_004448</name>
</gene>
<comment type="cofactor">
    <cofactor evidence="1 9">
        <name>FAD</name>
        <dbReference type="ChEBI" id="CHEBI:57692"/>
    </cofactor>
</comment>
<dbReference type="Proteomes" id="UP000467840">
    <property type="component" value="Chromosome 14"/>
</dbReference>
<evidence type="ECO:0000313" key="12">
    <source>
        <dbReference type="Proteomes" id="UP000467840"/>
    </source>
</evidence>
<dbReference type="InterPro" id="IPR036188">
    <property type="entry name" value="FAD/NAD-bd_sf"/>
</dbReference>
<dbReference type="PANTHER" id="PTHR48467:SF1">
    <property type="entry name" value="GLUTAMATE SYNTHASE 1 [NADH], CHLOROPLASTIC-LIKE"/>
    <property type="match status" value="1"/>
</dbReference>
<accession>A0A6A6M9V8</accession>
<dbReference type="Gene3D" id="3.50.50.60">
    <property type="entry name" value="FAD/NAD(P)-binding domain"/>
    <property type="match status" value="1"/>
</dbReference>
<feature type="binding site" evidence="10">
    <location>
        <begin position="130"/>
        <end position="133"/>
    </location>
    <ligand>
        <name>NADP(+)</name>
        <dbReference type="ChEBI" id="CHEBI:58349"/>
    </ligand>
</feature>
<evidence type="ECO:0000256" key="5">
    <source>
        <dbReference type="ARBA" id="ARBA00022827"/>
    </source>
</evidence>
<dbReference type="PIRSF" id="PIRSF000362">
    <property type="entry name" value="FNR"/>
    <property type="match status" value="1"/>
</dbReference>
<keyword evidence="5 9" id="KW-0274">FAD</keyword>
<feature type="binding site" evidence="9">
    <location>
        <begin position="337"/>
        <end position="339"/>
    </location>
    <ligand>
        <name>FAD</name>
        <dbReference type="ChEBI" id="CHEBI:57692"/>
    </ligand>
</feature>
<evidence type="ECO:0000256" key="6">
    <source>
        <dbReference type="ARBA" id="ARBA00022857"/>
    </source>
</evidence>
<sequence>MLKAHQGAEVDIIDRLLTPFGLVRAGVAPDHPETKIVINQFTRVVQHERCSFFGNVTLGSSISLAELRELYHVVVLAYGAESDRDLGIPGEDLSGIHSAREFVWWYNGHPDGKNLNPDLKSTDTAIILGQGNVALDVARILLRPTTELATTDIASHALAALNQSSIRKVYLVGRRGPVQAACTAKELREVLGIKDLYIHIKEVDLLKSSEDEYSQRLSRLIENLMSVLRRTGHVAGVHFEKTVLKGAFLSMNTSDGLGVGPGKQVAEGTGKFEDLDCGMVLKSIGYKSVPVDGLPFDHQKGVVPNASGRVLTDALGDQTLLEKGLYVCGWLKRGPTGIIATNLYCAEETVASISQDLEQGTLAAVTSLPKPGREGLLQLLDDEMLELFHSADGKR</sequence>
<evidence type="ECO:0000313" key="11">
    <source>
        <dbReference type="EMBL" id="KAF2309647.1"/>
    </source>
</evidence>
<dbReference type="PRINTS" id="PR00419">
    <property type="entry name" value="ADXRDTASE"/>
</dbReference>
<proteinExistence type="inferred from homology"/>
<dbReference type="EMBL" id="JAAGAX010000006">
    <property type="protein sequence ID" value="KAF2309647.1"/>
    <property type="molecule type" value="Genomic_DNA"/>
</dbReference>
<dbReference type="InterPro" id="IPR021163">
    <property type="entry name" value="Ferredox_Rdtase_adrenod"/>
</dbReference>
<feature type="binding site" evidence="10">
    <location>
        <begin position="174"/>
        <end position="175"/>
    </location>
    <ligand>
        <name>NADP(+)</name>
        <dbReference type="ChEBI" id="CHEBI:58349"/>
    </ligand>
</feature>
<keyword evidence="6 10" id="KW-0521">NADP</keyword>
<dbReference type="GO" id="GO:0016491">
    <property type="term" value="F:oxidoreductase activity"/>
    <property type="evidence" value="ECO:0007669"/>
    <property type="project" value="UniProtKB-KW"/>
</dbReference>
<evidence type="ECO:0000256" key="9">
    <source>
        <dbReference type="PIRSR" id="PIRSR000362-1"/>
    </source>
</evidence>
<comment type="catalytic activity">
    <reaction evidence="8">
        <text>2 reduced [adrenodoxin] + NADP(+) + H(+) = 2 oxidized [adrenodoxin] + NADPH</text>
        <dbReference type="Rhea" id="RHEA:42312"/>
        <dbReference type="Rhea" id="RHEA-COMP:9998"/>
        <dbReference type="Rhea" id="RHEA-COMP:9999"/>
        <dbReference type="ChEBI" id="CHEBI:15378"/>
        <dbReference type="ChEBI" id="CHEBI:33737"/>
        <dbReference type="ChEBI" id="CHEBI:33738"/>
        <dbReference type="ChEBI" id="CHEBI:57783"/>
        <dbReference type="ChEBI" id="CHEBI:58349"/>
        <dbReference type="EC" id="1.18.1.6"/>
    </reaction>
</comment>
<dbReference type="InterPro" id="IPR055275">
    <property type="entry name" value="Ferredox_Rdtase"/>
</dbReference>
<evidence type="ECO:0000256" key="2">
    <source>
        <dbReference type="ARBA" id="ARBA00008312"/>
    </source>
</evidence>
<evidence type="ECO:0000256" key="4">
    <source>
        <dbReference type="ARBA" id="ARBA00022630"/>
    </source>
</evidence>
<evidence type="ECO:0000256" key="1">
    <source>
        <dbReference type="ARBA" id="ARBA00001974"/>
    </source>
</evidence>
<comment type="caution">
    <text evidence="11">The sequence shown here is derived from an EMBL/GenBank/DDBJ whole genome shotgun (WGS) entry which is preliminary data.</text>
</comment>
<keyword evidence="12" id="KW-1185">Reference proteome</keyword>
<evidence type="ECO:0000256" key="8">
    <source>
        <dbReference type="ARBA" id="ARBA00048933"/>
    </source>
</evidence>
<name>A0A6A6M9V8_HEVBR</name>